<gene>
    <name evidence="2" type="ORF">M404DRAFT_541339</name>
</gene>
<dbReference type="InParanoid" id="A0A0C3PAA2"/>
<dbReference type="EMBL" id="KN831969">
    <property type="protein sequence ID" value="KIO04816.1"/>
    <property type="molecule type" value="Genomic_DNA"/>
</dbReference>
<reference evidence="2 3" key="1">
    <citation type="submission" date="2014-04" db="EMBL/GenBank/DDBJ databases">
        <authorList>
            <consortium name="DOE Joint Genome Institute"/>
            <person name="Kuo A."/>
            <person name="Kohler A."/>
            <person name="Costa M.D."/>
            <person name="Nagy L.G."/>
            <person name="Floudas D."/>
            <person name="Copeland A."/>
            <person name="Barry K.W."/>
            <person name="Cichocki N."/>
            <person name="Veneault-Fourrey C."/>
            <person name="LaButti K."/>
            <person name="Lindquist E.A."/>
            <person name="Lipzen A."/>
            <person name="Lundell T."/>
            <person name="Morin E."/>
            <person name="Murat C."/>
            <person name="Sun H."/>
            <person name="Tunlid A."/>
            <person name="Henrissat B."/>
            <person name="Grigoriev I.V."/>
            <person name="Hibbett D.S."/>
            <person name="Martin F."/>
            <person name="Nordberg H.P."/>
            <person name="Cantor M.N."/>
            <person name="Hua S.X."/>
        </authorList>
    </citation>
    <scope>NUCLEOTIDE SEQUENCE [LARGE SCALE GENOMIC DNA]</scope>
    <source>
        <strain evidence="2 3">Marx 270</strain>
    </source>
</reference>
<protein>
    <submittedName>
        <fullName evidence="2">Uncharacterized protein</fullName>
    </submittedName>
</protein>
<feature type="compositionally biased region" description="Basic residues" evidence="1">
    <location>
        <begin position="21"/>
        <end position="32"/>
    </location>
</feature>
<sequence>MDRTADGLPTSAQTRHENPLRHRPCHPPRRIQHPACIVTSHHLRRHSRSVLGPPRTAQERRQRARDKLYLHGT</sequence>
<organism evidence="2 3">
    <name type="scientific">Pisolithus tinctorius Marx 270</name>
    <dbReference type="NCBI Taxonomy" id="870435"/>
    <lineage>
        <taxon>Eukaryota</taxon>
        <taxon>Fungi</taxon>
        <taxon>Dikarya</taxon>
        <taxon>Basidiomycota</taxon>
        <taxon>Agaricomycotina</taxon>
        <taxon>Agaricomycetes</taxon>
        <taxon>Agaricomycetidae</taxon>
        <taxon>Boletales</taxon>
        <taxon>Sclerodermatineae</taxon>
        <taxon>Pisolithaceae</taxon>
        <taxon>Pisolithus</taxon>
    </lineage>
</organism>
<feature type="compositionally biased region" description="Basic and acidic residues" evidence="1">
    <location>
        <begin position="57"/>
        <end position="73"/>
    </location>
</feature>
<dbReference type="HOGENOM" id="CLU_2705840_0_0_1"/>
<accession>A0A0C3PAA2</accession>
<evidence type="ECO:0000256" key="1">
    <source>
        <dbReference type="SAM" id="MobiDB-lite"/>
    </source>
</evidence>
<dbReference type="AlphaFoldDB" id="A0A0C3PAA2"/>
<reference evidence="3" key="2">
    <citation type="submission" date="2015-01" db="EMBL/GenBank/DDBJ databases">
        <title>Evolutionary Origins and Diversification of the Mycorrhizal Mutualists.</title>
        <authorList>
            <consortium name="DOE Joint Genome Institute"/>
            <consortium name="Mycorrhizal Genomics Consortium"/>
            <person name="Kohler A."/>
            <person name="Kuo A."/>
            <person name="Nagy L.G."/>
            <person name="Floudas D."/>
            <person name="Copeland A."/>
            <person name="Barry K.W."/>
            <person name="Cichocki N."/>
            <person name="Veneault-Fourrey C."/>
            <person name="LaButti K."/>
            <person name="Lindquist E.A."/>
            <person name="Lipzen A."/>
            <person name="Lundell T."/>
            <person name="Morin E."/>
            <person name="Murat C."/>
            <person name="Riley R."/>
            <person name="Ohm R."/>
            <person name="Sun H."/>
            <person name="Tunlid A."/>
            <person name="Henrissat B."/>
            <person name="Grigoriev I.V."/>
            <person name="Hibbett D.S."/>
            <person name="Martin F."/>
        </authorList>
    </citation>
    <scope>NUCLEOTIDE SEQUENCE [LARGE SCALE GENOMIC DNA]</scope>
    <source>
        <strain evidence="3">Marx 270</strain>
    </source>
</reference>
<feature type="region of interest" description="Disordered" evidence="1">
    <location>
        <begin position="1"/>
        <end position="73"/>
    </location>
</feature>
<evidence type="ECO:0000313" key="3">
    <source>
        <dbReference type="Proteomes" id="UP000054217"/>
    </source>
</evidence>
<proteinExistence type="predicted"/>
<keyword evidence="3" id="KW-1185">Reference proteome</keyword>
<evidence type="ECO:0000313" key="2">
    <source>
        <dbReference type="EMBL" id="KIO04816.1"/>
    </source>
</evidence>
<dbReference type="Proteomes" id="UP000054217">
    <property type="component" value="Unassembled WGS sequence"/>
</dbReference>
<name>A0A0C3PAA2_PISTI</name>